<keyword evidence="2" id="KW-0813">Transport</keyword>
<keyword evidence="3 6" id="KW-0812">Transmembrane</keyword>
<dbReference type="RefSeq" id="WP_151001471.1">
    <property type="nucleotide sequence ID" value="NZ_VZZK01000018.1"/>
</dbReference>
<dbReference type="PANTHER" id="PTHR43243:SF4">
    <property type="entry name" value="CATIONIC AMINO ACID TRANSPORTER 4"/>
    <property type="match status" value="1"/>
</dbReference>
<reference evidence="7 8" key="1">
    <citation type="submission" date="2019-09" db="EMBL/GenBank/DDBJ databases">
        <title>YIM 48816 draft genome.</title>
        <authorList>
            <person name="Jiang L."/>
        </authorList>
    </citation>
    <scope>NUCLEOTIDE SEQUENCE [LARGE SCALE GENOMIC DNA]</scope>
    <source>
        <strain evidence="7 8">YIM 48816</strain>
    </source>
</reference>
<comment type="caution">
    <text evidence="7">The sequence shown here is derived from an EMBL/GenBank/DDBJ whole genome shotgun (WGS) entry which is preliminary data.</text>
</comment>
<feature type="transmembrane region" description="Helical" evidence="6">
    <location>
        <begin position="172"/>
        <end position="197"/>
    </location>
</feature>
<dbReference type="PIRSF" id="PIRSF006060">
    <property type="entry name" value="AA_transporter"/>
    <property type="match status" value="1"/>
</dbReference>
<keyword evidence="4 6" id="KW-1133">Transmembrane helix</keyword>
<evidence type="ECO:0000313" key="7">
    <source>
        <dbReference type="EMBL" id="KAB1077747.1"/>
    </source>
</evidence>
<evidence type="ECO:0000256" key="4">
    <source>
        <dbReference type="ARBA" id="ARBA00022989"/>
    </source>
</evidence>
<organism evidence="7 8">
    <name type="scientific">Methylobacterium soli</name>
    <dbReference type="NCBI Taxonomy" id="553447"/>
    <lineage>
        <taxon>Bacteria</taxon>
        <taxon>Pseudomonadati</taxon>
        <taxon>Pseudomonadota</taxon>
        <taxon>Alphaproteobacteria</taxon>
        <taxon>Hyphomicrobiales</taxon>
        <taxon>Methylobacteriaceae</taxon>
        <taxon>Methylobacterium</taxon>
    </lineage>
</organism>
<evidence type="ECO:0000256" key="6">
    <source>
        <dbReference type="SAM" id="Phobius"/>
    </source>
</evidence>
<dbReference type="Gene3D" id="1.20.1740.10">
    <property type="entry name" value="Amino acid/polyamine transporter I"/>
    <property type="match status" value="1"/>
</dbReference>
<dbReference type="GO" id="GO:0016020">
    <property type="term" value="C:membrane"/>
    <property type="evidence" value="ECO:0007669"/>
    <property type="project" value="UniProtKB-SubCell"/>
</dbReference>
<feature type="transmembrane region" description="Helical" evidence="6">
    <location>
        <begin position="384"/>
        <end position="403"/>
    </location>
</feature>
<evidence type="ECO:0000256" key="5">
    <source>
        <dbReference type="ARBA" id="ARBA00023136"/>
    </source>
</evidence>
<feature type="transmembrane region" description="Helical" evidence="6">
    <location>
        <begin position="409"/>
        <end position="429"/>
    </location>
</feature>
<dbReference type="GO" id="GO:0015171">
    <property type="term" value="F:amino acid transmembrane transporter activity"/>
    <property type="evidence" value="ECO:0007669"/>
    <property type="project" value="TreeGrafter"/>
</dbReference>
<comment type="subcellular location">
    <subcellularLocation>
        <location evidence="1">Membrane</location>
        <topology evidence="1">Multi-pass membrane protein</topology>
    </subcellularLocation>
</comment>
<evidence type="ECO:0000256" key="3">
    <source>
        <dbReference type="ARBA" id="ARBA00022692"/>
    </source>
</evidence>
<dbReference type="InterPro" id="IPR002293">
    <property type="entry name" value="AA/rel_permease1"/>
</dbReference>
<feature type="transmembrane region" description="Helical" evidence="6">
    <location>
        <begin position="85"/>
        <end position="107"/>
    </location>
</feature>
<dbReference type="EMBL" id="VZZK01000018">
    <property type="protein sequence ID" value="KAB1077747.1"/>
    <property type="molecule type" value="Genomic_DNA"/>
</dbReference>
<name>A0A6L3SYJ0_9HYPH</name>
<protein>
    <submittedName>
        <fullName evidence="7">Amino acid permease</fullName>
    </submittedName>
</protein>
<evidence type="ECO:0000313" key="8">
    <source>
        <dbReference type="Proteomes" id="UP000474159"/>
    </source>
</evidence>
<evidence type="ECO:0000256" key="1">
    <source>
        <dbReference type="ARBA" id="ARBA00004141"/>
    </source>
</evidence>
<feature type="transmembrane region" description="Helical" evidence="6">
    <location>
        <begin position="254"/>
        <end position="274"/>
    </location>
</feature>
<feature type="transmembrane region" description="Helical" evidence="6">
    <location>
        <begin position="330"/>
        <end position="355"/>
    </location>
</feature>
<dbReference type="OrthoDB" id="9762947at2"/>
<feature type="transmembrane region" description="Helical" evidence="6">
    <location>
        <begin position="466"/>
        <end position="484"/>
    </location>
</feature>
<feature type="transmembrane region" description="Helical" evidence="6">
    <location>
        <begin position="441"/>
        <end position="460"/>
    </location>
</feature>
<dbReference type="PANTHER" id="PTHR43243">
    <property type="entry name" value="INNER MEMBRANE TRANSPORTER YGJI-RELATED"/>
    <property type="match status" value="1"/>
</dbReference>
<sequence length="508" mass="52245">MPAPESRCRNGSKPLRILPAGPDLRALIARKPVARILAEQAEAEGPPLARNLSAFSLVCIGVGATIGAGIFVLTGTAAAQYAGPALVLSFLLGAIACAFVGLCYAELAAMIPVPGSTYTYTYATLGPLCAWIIGWDLVLEFAMAAATVAVGWSGYAQSVLADLGLALPAALAGAPGAGGLVNLPAAGIVLALTALLVRDNRDAARANAALVALKVAIILAFVGVGALHLTPALWSPLVPQNTGTFGSFGWSGVLRGAGVVFFAFIGFETVATAAGETRTPQRDAPVGLLGSLLLTTILYVAVAAVLTGLVPYRDLDVADPIAKAIDAIGLGTFAIVIKLGALIGLTTSALTALYGQARIFYAMARDGFLPDAFARVHPVTRTPALSQGLIGLVTALVAAFVPIDILGELVSIGTLLAFILVCTAVLVLRRTEPARPRPFRVRAAPVVAGLGILSCLALMAGLPGDTWIRLAVWLAIGLAIYAGYGRRRAGLKRGRAAQYERLPARPPP</sequence>
<feature type="transmembrane region" description="Helical" evidence="6">
    <location>
        <begin position="209"/>
        <end position="234"/>
    </location>
</feature>
<dbReference type="Proteomes" id="UP000474159">
    <property type="component" value="Unassembled WGS sequence"/>
</dbReference>
<proteinExistence type="predicted"/>
<evidence type="ECO:0000256" key="2">
    <source>
        <dbReference type="ARBA" id="ARBA00022448"/>
    </source>
</evidence>
<feature type="transmembrane region" description="Helical" evidence="6">
    <location>
        <begin position="54"/>
        <end position="79"/>
    </location>
</feature>
<keyword evidence="5 6" id="KW-0472">Membrane</keyword>
<dbReference type="AlphaFoldDB" id="A0A6L3SYJ0"/>
<gene>
    <name evidence="7" type="ORF">F6X53_17460</name>
</gene>
<feature type="transmembrane region" description="Helical" evidence="6">
    <location>
        <begin position="286"/>
        <end position="310"/>
    </location>
</feature>
<keyword evidence="8" id="KW-1185">Reference proteome</keyword>
<dbReference type="Pfam" id="PF13520">
    <property type="entry name" value="AA_permease_2"/>
    <property type="match status" value="1"/>
</dbReference>
<accession>A0A6L3SYJ0</accession>
<feature type="transmembrane region" description="Helical" evidence="6">
    <location>
        <begin position="128"/>
        <end position="152"/>
    </location>
</feature>